<dbReference type="PROSITE" id="PS51257">
    <property type="entry name" value="PROKAR_LIPOPROTEIN"/>
    <property type="match status" value="1"/>
</dbReference>
<dbReference type="PROSITE" id="PS01098">
    <property type="entry name" value="LIPASE_GDSL_SER"/>
    <property type="match status" value="1"/>
</dbReference>
<dbReference type="Gene3D" id="3.40.50.1110">
    <property type="entry name" value="SGNH hydrolase"/>
    <property type="match status" value="1"/>
</dbReference>
<reference evidence="2 3" key="1">
    <citation type="submission" date="2018-06" db="EMBL/GenBank/DDBJ databases">
        <authorList>
            <consortium name="Pathogen Informatics"/>
            <person name="Doyle S."/>
        </authorList>
    </citation>
    <scope>NUCLEOTIDE SEQUENCE [LARGE SCALE GENOMIC DNA]</scope>
    <source>
        <strain evidence="2 3">NCTC10529</strain>
    </source>
</reference>
<protein>
    <submittedName>
        <fullName evidence="2">Acyl-CoA thioesterase I</fullName>
        <ecNumber evidence="2">3.1.2.-</ecNumber>
    </submittedName>
</protein>
<dbReference type="InterPro" id="IPR036514">
    <property type="entry name" value="SGNH_hydro_sf"/>
</dbReference>
<dbReference type="EC" id="3.1.2.-" evidence="2"/>
<feature type="domain" description="SGNH hydrolase-type esterase" evidence="1">
    <location>
        <begin position="41"/>
        <end position="195"/>
    </location>
</feature>
<dbReference type="Pfam" id="PF13472">
    <property type="entry name" value="Lipase_GDSL_2"/>
    <property type="match status" value="1"/>
</dbReference>
<evidence type="ECO:0000313" key="3">
    <source>
        <dbReference type="Proteomes" id="UP000248598"/>
    </source>
</evidence>
<dbReference type="InterPro" id="IPR006311">
    <property type="entry name" value="TAT_signal"/>
</dbReference>
<dbReference type="AlphaFoldDB" id="A0AAX2J695"/>
<dbReference type="InterPro" id="IPR008265">
    <property type="entry name" value="Lipase_GDSL_AS"/>
</dbReference>
<dbReference type="EMBL" id="LS483426">
    <property type="protein sequence ID" value="SQH25402.1"/>
    <property type="molecule type" value="Genomic_DNA"/>
</dbReference>
<proteinExistence type="predicted"/>
<organism evidence="2 3">
    <name type="scientific">Kingella kingae</name>
    <dbReference type="NCBI Taxonomy" id="504"/>
    <lineage>
        <taxon>Bacteria</taxon>
        <taxon>Pseudomonadati</taxon>
        <taxon>Pseudomonadota</taxon>
        <taxon>Betaproteobacteria</taxon>
        <taxon>Neisseriales</taxon>
        <taxon>Neisseriaceae</taxon>
        <taxon>Kingella</taxon>
    </lineage>
</organism>
<name>A0AAX2J695_KINKI</name>
<dbReference type="Proteomes" id="UP000248598">
    <property type="component" value="Chromosome 1"/>
</dbReference>
<keyword evidence="2" id="KW-0378">Hydrolase</keyword>
<dbReference type="PROSITE" id="PS51318">
    <property type="entry name" value="TAT"/>
    <property type="match status" value="1"/>
</dbReference>
<accession>A0AAX2J695</accession>
<dbReference type="InterPro" id="IPR051532">
    <property type="entry name" value="Ester_Hydrolysis_Enzymes"/>
</dbReference>
<dbReference type="PANTHER" id="PTHR30383:SF24">
    <property type="entry name" value="THIOESTERASE 1_PROTEASE 1_LYSOPHOSPHOLIPASE L1"/>
    <property type="match status" value="1"/>
</dbReference>
<dbReference type="InterPro" id="IPR013830">
    <property type="entry name" value="SGNH_hydro"/>
</dbReference>
<dbReference type="CDD" id="cd01822">
    <property type="entry name" value="Lysophospholipase_L1_like"/>
    <property type="match status" value="1"/>
</dbReference>
<dbReference type="RefSeq" id="WP_003786660.1">
    <property type="nucleotide sequence ID" value="NZ_CP091518.1"/>
</dbReference>
<sequence length="211" mass="22514">MMTKPFNRRHFLLTTAVLLAATACGGKKAGTRIASGSTVLALGDSLTAGYGAGKGEDYPTQLAQITGWKIINGGVSGNTSAQALERLPELLQQNPKLVLVSIGGNDFLQKKSESETIANISRIIETVQAAKIPVVLVAIPYFTAGALLGSVSEHPLYDDLAKKFDVPLLKGAWADVLGDKDMKSDAVHGNGKGYRYFAEEMADFLKKQGFR</sequence>
<dbReference type="SUPFAM" id="SSF52266">
    <property type="entry name" value="SGNH hydrolase"/>
    <property type="match status" value="1"/>
</dbReference>
<evidence type="ECO:0000259" key="1">
    <source>
        <dbReference type="Pfam" id="PF13472"/>
    </source>
</evidence>
<dbReference type="GO" id="GO:0004622">
    <property type="term" value="F:phosphatidylcholine lysophospholipase activity"/>
    <property type="evidence" value="ECO:0007669"/>
    <property type="project" value="TreeGrafter"/>
</dbReference>
<gene>
    <name evidence="2" type="primary">tesA</name>
    <name evidence="2" type="ORF">NCTC10529_01600</name>
</gene>
<dbReference type="GO" id="GO:0006629">
    <property type="term" value="P:lipid metabolic process"/>
    <property type="evidence" value="ECO:0007669"/>
    <property type="project" value="InterPro"/>
</dbReference>
<evidence type="ECO:0000313" key="2">
    <source>
        <dbReference type="EMBL" id="SQH25402.1"/>
    </source>
</evidence>
<dbReference type="GeneID" id="93262879"/>
<dbReference type="PANTHER" id="PTHR30383">
    <property type="entry name" value="THIOESTERASE 1/PROTEASE 1/LYSOPHOSPHOLIPASE L1"/>
    <property type="match status" value="1"/>
</dbReference>